<dbReference type="PANTHER" id="PTHR45772:SF2">
    <property type="entry name" value="ABC TRANSPORTER ATP-BINDING PROTEIN"/>
    <property type="match status" value="1"/>
</dbReference>
<proteinExistence type="predicted"/>
<dbReference type="CDD" id="cd03219">
    <property type="entry name" value="ABC_Mj1267_LivG_branched"/>
    <property type="match status" value="1"/>
</dbReference>
<keyword evidence="4" id="KW-0547">Nucleotide-binding</keyword>
<keyword evidence="3" id="KW-0997">Cell inner membrane</keyword>
<accession>A0A192A5M3</accession>
<dbReference type="RefSeq" id="WP_064808369.1">
    <property type="nucleotide sequence ID" value="NZ_CP016023.1"/>
</dbReference>
<evidence type="ECO:0000256" key="3">
    <source>
        <dbReference type="ARBA" id="ARBA00022519"/>
    </source>
</evidence>
<keyword evidence="2" id="KW-1003">Cell membrane</keyword>
<sequence>MSPILQVDHLFKRFGGLAATNDCNLEIAAGEVHALIGPNGAGKTTLLAQLSGELASDSGRILFRGNDVTRQRVHQRVAAGIARSYQITTLFARLTVRENLALAAQARTGHSFDVLGVVAGESELDAAAQEIAHVVGLSDALDRVVGTLSHGKQRALEMGMALACQPAVLLLDEPMAGTDPEESQRMADLIQALRGTYTIVLVEHDMDAVFRLADRISVLVAGHVIATGAPADIRANPAVIQAYLGNDSDTADEAPATHTIVI</sequence>
<keyword evidence="5 6" id="KW-0067">ATP-binding</keyword>
<evidence type="ECO:0000256" key="2">
    <source>
        <dbReference type="ARBA" id="ARBA00022475"/>
    </source>
</evidence>
<evidence type="ECO:0000256" key="5">
    <source>
        <dbReference type="ARBA" id="ARBA00022840"/>
    </source>
</evidence>
<dbReference type="InterPro" id="IPR051120">
    <property type="entry name" value="ABC_AA/LPS_Transport"/>
</dbReference>
<keyword evidence="3" id="KW-0472">Membrane</keyword>
<dbReference type="PROSITE" id="PS50893">
    <property type="entry name" value="ABC_TRANSPORTER_2"/>
    <property type="match status" value="1"/>
</dbReference>
<dbReference type="InterPro" id="IPR003593">
    <property type="entry name" value="AAA+_ATPase"/>
</dbReference>
<dbReference type="OrthoDB" id="9781337at2"/>
<reference evidence="7" key="1">
    <citation type="submission" date="2016-06" db="EMBL/GenBank/DDBJ databases">
        <authorList>
            <person name="Xu Y."/>
            <person name="Nagy A."/>
            <person name="Yan X."/>
            <person name="Kim S.W."/>
            <person name="Haley B."/>
            <person name="Liu N.T."/>
            <person name="Nou X."/>
        </authorList>
    </citation>
    <scope>NUCLEOTIDE SEQUENCE [LARGE SCALE GENOMIC DNA]</scope>
    <source>
        <strain evidence="7">ATCC 49129</strain>
    </source>
</reference>
<evidence type="ECO:0000256" key="4">
    <source>
        <dbReference type="ARBA" id="ARBA00022741"/>
    </source>
</evidence>
<evidence type="ECO:0000256" key="1">
    <source>
        <dbReference type="ARBA" id="ARBA00022448"/>
    </source>
</evidence>
<organism evidence="6 7">
    <name type="scientific">Ralstonia insidiosa</name>
    <dbReference type="NCBI Taxonomy" id="190721"/>
    <lineage>
        <taxon>Bacteria</taxon>
        <taxon>Pseudomonadati</taxon>
        <taxon>Pseudomonadota</taxon>
        <taxon>Betaproteobacteria</taxon>
        <taxon>Burkholderiales</taxon>
        <taxon>Burkholderiaceae</taxon>
        <taxon>Ralstonia</taxon>
    </lineage>
</organism>
<dbReference type="InterPro" id="IPR003439">
    <property type="entry name" value="ABC_transporter-like_ATP-bd"/>
</dbReference>
<dbReference type="STRING" id="190721.ACS15_5318"/>
<evidence type="ECO:0000313" key="6">
    <source>
        <dbReference type="EMBL" id="ANJ75643.1"/>
    </source>
</evidence>
<dbReference type="AlphaFoldDB" id="A0A192A5M3"/>
<keyword evidence="7" id="KW-1185">Reference proteome</keyword>
<dbReference type="InterPro" id="IPR032823">
    <property type="entry name" value="BCA_ABC_TP_C"/>
</dbReference>
<dbReference type="GO" id="GO:0016887">
    <property type="term" value="F:ATP hydrolysis activity"/>
    <property type="evidence" value="ECO:0007669"/>
    <property type="project" value="InterPro"/>
</dbReference>
<evidence type="ECO:0000313" key="7">
    <source>
        <dbReference type="Proteomes" id="UP000078572"/>
    </source>
</evidence>
<dbReference type="Gene3D" id="3.40.50.300">
    <property type="entry name" value="P-loop containing nucleotide triphosphate hydrolases"/>
    <property type="match status" value="1"/>
</dbReference>
<dbReference type="Pfam" id="PF12399">
    <property type="entry name" value="BCA_ABC_TP_C"/>
    <property type="match status" value="1"/>
</dbReference>
<dbReference type="InterPro" id="IPR027417">
    <property type="entry name" value="P-loop_NTPase"/>
</dbReference>
<keyword evidence="1" id="KW-0813">Transport</keyword>
<dbReference type="GO" id="GO:0005524">
    <property type="term" value="F:ATP binding"/>
    <property type="evidence" value="ECO:0007669"/>
    <property type="project" value="UniProtKB-KW"/>
</dbReference>
<dbReference type="EMBL" id="CP016023">
    <property type="protein sequence ID" value="ANJ75643.1"/>
    <property type="molecule type" value="Genomic_DNA"/>
</dbReference>
<name>A0A192A5M3_9RALS</name>
<protein>
    <submittedName>
        <fullName evidence="6">ABC transporter ATP-binding protein</fullName>
    </submittedName>
</protein>
<dbReference type="Pfam" id="PF00005">
    <property type="entry name" value="ABC_tran"/>
    <property type="match status" value="1"/>
</dbReference>
<dbReference type="GeneID" id="61529198"/>
<dbReference type="Proteomes" id="UP000078572">
    <property type="component" value="Chromosome 2"/>
</dbReference>
<dbReference type="GO" id="GO:0005886">
    <property type="term" value="C:plasma membrane"/>
    <property type="evidence" value="ECO:0007669"/>
    <property type="project" value="TreeGrafter"/>
</dbReference>
<dbReference type="SMART" id="SM00382">
    <property type="entry name" value="AAA"/>
    <property type="match status" value="1"/>
</dbReference>
<dbReference type="SUPFAM" id="SSF52540">
    <property type="entry name" value="P-loop containing nucleoside triphosphate hydrolases"/>
    <property type="match status" value="1"/>
</dbReference>
<dbReference type="PANTHER" id="PTHR45772">
    <property type="entry name" value="CONSERVED COMPONENT OF ABC TRANSPORTER FOR NATURAL AMINO ACIDS-RELATED"/>
    <property type="match status" value="1"/>
</dbReference>
<gene>
    <name evidence="6" type="ORF">A9Y76_24460</name>
</gene>